<protein>
    <submittedName>
        <fullName evidence="1">Uncharacterized protein</fullName>
    </submittedName>
</protein>
<reference evidence="1" key="2">
    <citation type="journal article" date="2015" name="Data Brief">
        <title>Shoot transcriptome of the giant reed, Arundo donax.</title>
        <authorList>
            <person name="Barrero R.A."/>
            <person name="Guerrero F.D."/>
            <person name="Moolhuijzen P."/>
            <person name="Goolsby J.A."/>
            <person name="Tidwell J."/>
            <person name="Bellgard S.E."/>
            <person name="Bellgard M.I."/>
        </authorList>
    </citation>
    <scope>NUCLEOTIDE SEQUENCE</scope>
    <source>
        <tissue evidence="1">Shoot tissue taken approximately 20 cm above the soil surface</tissue>
    </source>
</reference>
<evidence type="ECO:0000313" key="1">
    <source>
        <dbReference type="EMBL" id="JAD26265.1"/>
    </source>
</evidence>
<proteinExistence type="predicted"/>
<organism evidence="1">
    <name type="scientific">Arundo donax</name>
    <name type="common">Giant reed</name>
    <name type="synonym">Donax arundinaceus</name>
    <dbReference type="NCBI Taxonomy" id="35708"/>
    <lineage>
        <taxon>Eukaryota</taxon>
        <taxon>Viridiplantae</taxon>
        <taxon>Streptophyta</taxon>
        <taxon>Embryophyta</taxon>
        <taxon>Tracheophyta</taxon>
        <taxon>Spermatophyta</taxon>
        <taxon>Magnoliopsida</taxon>
        <taxon>Liliopsida</taxon>
        <taxon>Poales</taxon>
        <taxon>Poaceae</taxon>
        <taxon>PACMAD clade</taxon>
        <taxon>Arundinoideae</taxon>
        <taxon>Arundineae</taxon>
        <taxon>Arundo</taxon>
    </lineage>
</organism>
<reference evidence="1" key="1">
    <citation type="submission" date="2014-09" db="EMBL/GenBank/DDBJ databases">
        <authorList>
            <person name="Magalhaes I.L.F."/>
            <person name="Oliveira U."/>
            <person name="Santos F.R."/>
            <person name="Vidigal T.H.D.A."/>
            <person name="Brescovit A.D."/>
            <person name="Santos A.J."/>
        </authorList>
    </citation>
    <scope>NUCLEOTIDE SEQUENCE</scope>
    <source>
        <tissue evidence="1">Shoot tissue taken approximately 20 cm above the soil surface</tissue>
    </source>
</reference>
<name>A0A0A8YMH3_ARUDO</name>
<dbReference type="EMBL" id="GBRH01271630">
    <property type="protein sequence ID" value="JAD26265.1"/>
    <property type="molecule type" value="Transcribed_RNA"/>
</dbReference>
<dbReference type="AlphaFoldDB" id="A0A0A8YMH3"/>
<sequence length="44" mass="5459">MALEGWPVRWERRGRRRRRRRSGGRRQGRRGLRWWRTGRGGAAW</sequence>
<accession>A0A0A8YMH3</accession>